<feature type="domain" description="7,8-dihydro-6-hydroxymethylpterin-pyrophosphokinase" evidence="13">
    <location>
        <begin position="122"/>
        <end position="133"/>
    </location>
</feature>
<dbReference type="InterPro" id="IPR000550">
    <property type="entry name" value="Hppk"/>
</dbReference>
<evidence type="ECO:0000256" key="8">
    <source>
        <dbReference type="ARBA" id="ARBA00022840"/>
    </source>
</evidence>
<evidence type="ECO:0000256" key="7">
    <source>
        <dbReference type="ARBA" id="ARBA00022777"/>
    </source>
</evidence>
<organism evidence="14 15">
    <name type="scientific">Helicobacter mastomyrinus</name>
    <dbReference type="NCBI Taxonomy" id="287948"/>
    <lineage>
        <taxon>Bacteria</taxon>
        <taxon>Pseudomonadati</taxon>
        <taxon>Campylobacterota</taxon>
        <taxon>Epsilonproteobacteria</taxon>
        <taxon>Campylobacterales</taxon>
        <taxon>Helicobacteraceae</taxon>
        <taxon>Helicobacter</taxon>
    </lineage>
</organism>
<evidence type="ECO:0000256" key="11">
    <source>
        <dbReference type="ARBA" id="ARBA00029766"/>
    </source>
</evidence>
<dbReference type="CDD" id="cd00483">
    <property type="entry name" value="HPPK"/>
    <property type="match status" value="1"/>
</dbReference>
<evidence type="ECO:0000259" key="13">
    <source>
        <dbReference type="PROSITE" id="PS00794"/>
    </source>
</evidence>
<dbReference type="Gene3D" id="3.30.70.560">
    <property type="entry name" value="7,8-Dihydro-6-hydroxymethylpterin-pyrophosphokinase HPPK"/>
    <property type="match status" value="1"/>
</dbReference>
<sequence>MLIDNKGKKAGILSSKHYPFQASYTKQWRNMAVFSLGSNIPKAHKHSIMILESLFMWLKAHSRLHICATSPIWRNPPFGFKMQNDFYNAIMICQSDMGLREIYRLMFYAERRFGRGRKRAFKNAPRTLDIDLIYFNTLRVNLSHLQIPHKHYKERPSVMLPLSFMECF</sequence>
<dbReference type="PANTHER" id="PTHR43071:SF1">
    <property type="entry name" value="2-AMINO-4-HYDROXY-6-HYDROXYMETHYLDIHYDROPTERIDINE PYROPHOSPHOKINASE"/>
    <property type="match status" value="1"/>
</dbReference>
<evidence type="ECO:0000256" key="6">
    <source>
        <dbReference type="ARBA" id="ARBA00022741"/>
    </source>
</evidence>
<dbReference type="EMBL" id="CP145316">
    <property type="protein sequence ID" value="XAM19072.1"/>
    <property type="molecule type" value="Genomic_DNA"/>
</dbReference>
<dbReference type="Pfam" id="PF01288">
    <property type="entry name" value="HPPK"/>
    <property type="match status" value="1"/>
</dbReference>
<evidence type="ECO:0000256" key="4">
    <source>
        <dbReference type="ARBA" id="ARBA00016218"/>
    </source>
</evidence>
<keyword evidence="7" id="KW-0418">Kinase</keyword>
<evidence type="ECO:0000256" key="3">
    <source>
        <dbReference type="ARBA" id="ARBA00013253"/>
    </source>
</evidence>
<comment type="similarity">
    <text evidence="2">Belongs to the HPPK family.</text>
</comment>
<accession>A0ABZ3F7B2</accession>
<keyword evidence="6" id="KW-0547">Nucleotide-binding</keyword>
<evidence type="ECO:0000256" key="2">
    <source>
        <dbReference type="ARBA" id="ARBA00005810"/>
    </source>
</evidence>
<dbReference type="SUPFAM" id="SSF55083">
    <property type="entry name" value="6-hydroxymethyl-7,8-dihydropterin pyrophosphokinase, HPPK"/>
    <property type="match status" value="1"/>
</dbReference>
<evidence type="ECO:0000256" key="10">
    <source>
        <dbReference type="ARBA" id="ARBA00029409"/>
    </source>
</evidence>
<dbReference type="PROSITE" id="PS00794">
    <property type="entry name" value="HPPK"/>
    <property type="match status" value="1"/>
</dbReference>
<keyword evidence="9" id="KW-0289">Folate biosynthesis</keyword>
<keyword evidence="15" id="KW-1185">Reference proteome</keyword>
<keyword evidence="8" id="KW-0067">ATP-binding</keyword>
<evidence type="ECO:0000313" key="14">
    <source>
        <dbReference type="EMBL" id="XAM19072.1"/>
    </source>
</evidence>
<dbReference type="EC" id="2.7.6.3" evidence="3"/>
<dbReference type="NCBIfam" id="TIGR01498">
    <property type="entry name" value="folK"/>
    <property type="match status" value="1"/>
</dbReference>
<name>A0ABZ3F7B2_9HELI</name>
<comment type="function">
    <text evidence="10">Catalyzes the transfer of pyrophosphate from adenosine triphosphate (ATP) to 6-hydroxymethyl-7,8-dihydropterin, an enzymatic step in folate biosynthesis pathway.</text>
</comment>
<evidence type="ECO:0000256" key="12">
    <source>
        <dbReference type="ARBA" id="ARBA00033413"/>
    </source>
</evidence>
<evidence type="ECO:0000313" key="15">
    <source>
        <dbReference type="Proteomes" id="UP001434737"/>
    </source>
</evidence>
<evidence type="ECO:0000256" key="9">
    <source>
        <dbReference type="ARBA" id="ARBA00022909"/>
    </source>
</evidence>
<protein>
    <recommendedName>
        <fullName evidence="4">2-amino-4-hydroxy-6-hydroxymethyldihydropteridine pyrophosphokinase</fullName>
        <ecNumber evidence="3">2.7.6.3</ecNumber>
    </recommendedName>
    <alternativeName>
        <fullName evidence="11">6-hydroxymethyl-7,8-dihydropterin pyrophosphokinase</fullName>
    </alternativeName>
    <alternativeName>
        <fullName evidence="12">7,8-dihydro-6-hydroxymethylpterin-pyrophosphokinase</fullName>
    </alternativeName>
</protein>
<dbReference type="PANTHER" id="PTHR43071">
    <property type="entry name" value="2-AMINO-4-HYDROXY-6-HYDROXYMETHYLDIHYDROPTERIDINE PYROPHOSPHOKINASE"/>
    <property type="match status" value="1"/>
</dbReference>
<gene>
    <name evidence="14" type="primary">folK</name>
    <name evidence="14" type="ORF">V3I05_05205</name>
</gene>
<dbReference type="RefSeq" id="WP_295700357.1">
    <property type="nucleotide sequence ID" value="NZ_CP145316.1"/>
</dbReference>
<keyword evidence="5 14" id="KW-0808">Transferase</keyword>
<reference evidence="14 15" key="1">
    <citation type="submission" date="2024-02" db="EMBL/GenBank/DDBJ databases">
        <title>Genome and pathogenicity analysis of Helicobacter mastomyrinus isolated from mice.</title>
        <authorList>
            <person name="Zhu L."/>
        </authorList>
    </citation>
    <scope>NUCLEOTIDE SEQUENCE [LARGE SCALE GENOMIC DNA]</scope>
    <source>
        <strain evidence="14 15">Hm-17</strain>
    </source>
</reference>
<proteinExistence type="inferred from homology"/>
<dbReference type="InterPro" id="IPR035907">
    <property type="entry name" value="Hppk_sf"/>
</dbReference>
<comment type="pathway">
    <text evidence="1">Cofactor biosynthesis; tetrahydrofolate biosynthesis; 2-amino-4-hydroxy-6-hydroxymethyl-7,8-dihydropteridine diphosphate from 7,8-dihydroneopterin triphosphate: step 4/4.</text>
</comment>
<dbReference type="Proteomes" id="UP001434737">
    <property type="component" value="Chromosome"/>
</dbReference>
<dbReference type="GO" id="GO:0003848">
    <property type="term" value="F:2-amino-4-hydroxy-6-hydroxymethyldihydropteridine diphosphokinase activity"/>
    <property type="evidence" value="ECO:0007669"/>
    <property type="project" value="UniProtKB-EC"/>
</dbReference>
<evidence type="ECO:0000256" key="1">
    <source>
        <dbReference type="ARBA" id="ARBA00005051"/>
    </source>
</evidence>
<evidence type="ECO:0000256" key="5">
    <source>
        <dbReference type="ARBA" id="ARBA00022679"/>
    </source>
</evidence>